<protein>
    <submittedName>
        <fullName evidence="8">RNA polymerase sigma-70 factor (Sigma-E family)</fullName>
    </submittedName>
</protein>
<dbReference type="Proteomes" id="UP000548476">
    <property type="component" value="Unassembled WGS sequence"/>
</dbReference>
<reference evidence="8 9" key="1">
    <citation type="submission" date="2020-08" db="EMBL/GenBank/DDBJ databases">
        <title>Genomic Encyclopedia of Type Strains, Phase IV (KMG-IV): sequencing the most valuable type-strain genomes for metagenomic binning, comparative biology and taxonomic classification.</title>
        <authorList>
            <person name="Goeker M."/>
        </authorList>
    </citation>
    <scope>NUCLEOTIDE SEQUENCE [LARGE SCALE GENOMIC DNA]</scope>
    <source>
        <strain evidence="8 9">YIM 65646</strain>
    </source>
</reference>
<dbReference type="EMBL" id="JACHGT010000019">
    <property type="protein sequence ID" value="MBB6038929.1"/>
    <property type="molecule type" value="Genomic_DNA"/>
</dbReference>
<dbReference type="SUPFAM" id="SSF88659">
    <property type="entry name" value="Sigma3 and sigma4 domains of RNA polymerase sigma factors"/>
    <property type="match status" value="1"/>
</dbReference>
<dbReference type="SUPFAM" id="SSF88946">
    <property type="entry name" value="Sigma2 domain of RNA polymerase sigma factors"/>
    <property type="match status" value="1"/>
</dbReference>
<dbReference type="Gene3D" id="1.10.10.10">
    <property type="entry name" value="Winged helix-like DNA-binding domain superfamily/Winged helix DNA-binding domain"/>
    <property type="match status" value="1"/>
</dbReference>
<accession>A0A841G2K2</accession>
<keyword evidence="2" id="KW-0805">Transcription regulation</keyword>
<dbReference type="Gene3D" id="1.10.1740.10">
    <property type="match status" value="1"/>
</dbReference>
<dbReference type="PANTHER" id="PTHR43133">
    <property type="entry name" value="RNA POLYMERASE ECF-TYPE SIGMA FACTO"/>
    <property type="match status" value="1"/>
</dbReference>
<dbReference type="InterPro" id="IPR013249">
    <property type="entry name" value="RNA_pol_sigma70_r4_t2"/>
</dbReference>
<evidence type="ECO:0000256" key="2">
    <source>
        <dbReference type="ARBA" id="ARBA00023015"/>
    </source>
</evidence>
<dbReference type="GO" id="GO:0003677">
    <property type="term" value="F:DNA binding"/>
    <property type="evidence" value="ECO:0007669"/>
    <property type="project" value="UniProtKB-KW"/>
</dbReference>
<keyword evidence="9" id="KW-1185">Reference proteome</keyword>
<dbReference type="InterPro" id="IPR039425">
    <property type="entry name" value="RNA_pol_sigma-70-like"/>
</dbReference>
<comment type="similarity">
    <text evidence="1">Belongs to the sigma-70 factor family. ECF subfamily.</text>
</comment>
<organism evidence="8 9">
    <name type="scientific">Phytomonospora endophytica</name>
    <dbReference type="NCBI Taxonomy" id="714109"/>
    <lineage>
        <taxon>Bacteria</taxon>
        <taxon>Bacillati</taxon>
        <taxon>Actinomycetota</taxon>
        <taxon>Actinomycetes</taxon>
        <taxon>Micromonosporales</taxon>
        <taxon>Micromonosporaceae</taxon>
        <taxon>Phytomonospora</taxon>
    </lineage>
</organism>
<dbReference type="GO" id="GO:0016987">
    <property type="term" value="F:sigma factor activity"/>
    <property type="evidence" value="ECO:0007669"/>
    <property type="project" value="UniProtKB-KW"/>
</dbReference>
<dbReference type="NCBIfam" id="TIGR02937">
    <property type="entry name" value="sigma70-ECF"/>
    <property type="match status" value="1"/>
</dbReference>
<keyword evidence="5" id="KW-0804">Transcription</keyword>
<evidence type="ECO:0000256" key="4">
    <source>
        <dbReference type="ARBA" id="ARBA00023125"/>
    </source>
</evidence>
<dbReference type="GO" id="GO:0006352">
    <property type="term" value="P:DNA-templated transcription initiation"/>
    <property type="evidence" value="ECO:0007669"/>
    <property type="project" value="InterPro"/>
</dbReference>
<evidence type="ECO:0000256" key="1">
    <source>
        <dbReference type="ARBA" id="ARBA00010641"/>
    </source>
</evidence>
<feature type="domain" description="RNA polymerase sigma-70 region 2" evidence="6">
    <location>
        <begin position="14"/>
        <end position="75"/>
    </location>
</feature>
<evidence type="ECO:0000256" key="5">
    <source>
        <dbReference type="ARBA" id="ARBA00023163"/>
    </source>
</evidence>
<dbReference type="InterPro" id="IPR014325">
    <property type="entry name" value="RNA_pol_sigma-E_actinobac"/>
</dbReference>
<evidence type="ECO:0000313" key="8">
    <source>
        <dbReference type="EMBL" id="MBB6038929.1"/>
    </source>
</evidence>
<dbReference type="Pfam" id="PF08281">
    <property type="entry name" value="Sigma70_r4_2"/>
    <property type="match status" value="1"/>
</dbReference>
<name>A0A841G2K2_9ACTN</name>
<gene>
    <name evidence="8" type="ORF">HNR73_006818</name>
</gene>
<dbReference type="InterPro" id="IPR013324">
    <property type="entry name" value="RNA_pol_sigma_r3/r4-like"/>
</dbReference>
<keyword evidence="4" id="KW-0238">DNA-binding</keyword>
<dbReference type="CDD" id="cd06171">
    <property type="entry name" value="Sigma70_r4"/>
    <property type="match status" value="1"/>
</dbReference>
<dbReference type="InterPro" id="IPR013325">
    <property type="entry name" value="RNA_pol_sigma_r2"/>
</dbReference>
<evidence type="ECO:0000259" key="6">
    <source>
        <dbReference type="Pfam" id="PF04542"/>
    </source>
</evidence>
<sequence length="166" mass="18718">MPAHAAEFTEFARVHTPALLRSAYLLTGDQHLAEDLVQVALSRTHRSWQRIDGNASAYTRRIMYHLQVSWWRKKRVREQFSDEPTRRAATEETDVALRLTVRDALLSLSPKQRAVVVLRFFEDRSVAEAAAILGCSPGTVKTQTSRALGHLRSALPELTELVEGGR</sequence>
<evidence type="ECO:0000313" key="9">
    <source>
        <dbReference type="Proteomes" id="UP000548476"/>
    </source>
</evidence>
<proteinExistence type="inferred from homology"/>
<dbReference type="RefSeq" id="WP_184791870.1">
    <property type="nucleotide sequence ID" value="NZ_BONT01000055.1"/>
</dbReference>
<dbReference type="Pfam" id="PF04542">
    <property type="entry name" value="Sigma70_r2"/>
    <property type="match status" value="1"/>
</dbReference>
<evidence type="ECO:0000256" key="3">
    <source>
        <dbReference type="ARBA" id="ARBA00023082"/>
    </source>
</evidence>
<dbReference type="NCBIfam" id="TIGR02983">
    <property type="entry name" value="SigE-fam_strep"/>
    <property type="match status" value="1"/>
</dbReference>
<dbReference type="InterPro" id="IPR007627">
    <property type="entry name" value="RNA_pol_sigma70_r2"/>
</dbReference>
<dbReference type="AlphaFoldDB" id="A0A841G2K2"/>
<dbReference type="InterPro" id="IPR014284">
    <property type="entry name" value="RNA_pol_sigma-70_dom"/>
</dbReference>
<feature type="domain" description="RNA polymerase sigma factor 70 region 4 type 2" evidence="7">
    <location>
        <begin position="100"/>
        <end position="151"/>
    </location>
</feature>
<evidence type="ECO:0000259" key="7">
    <source>
        <dbReference type="Pfam" id="PF08281"/>
    </source>
</evidence>
<dbReference type="InterPro" id="IPR036388">
    <property type="entry name" value="WH-like_DNA-bd_sf"/>
</dbReference>
<dbReference type="PANTHER" id="PTHR43133:SF50">
    <property type="entry name" value="ECF RNA POLYMERASE SIGMA FACTOR SIGM"/>
    <property type="match status" value="1"/>
</dbReference>
<comment type="caution">
    <text evidence="8">The sequence shown here is derived from an EMBL/GenBank/DDBJ whole genome shotgun (WGS) entry which is preliminary data.</text>
</comment>
<keyword evidence="3" id="KW-0731">Sigma factor</keyword>